<protein>
    <recommendedName>
        <fullName evidence="4">Alkaline phytoceramidase</fullName>
    </recommendedName>
</protein>
<keyword evidence="1" id="KW-1133">Transmembrane helix</keyword>
<evidence type="ECO:0000313" key="2">
    <source>
        <dbReference type="EMBL" id="MFD2204587.1"/>
    </source>
</evidence>
<sequence>MLEKRSLMLVVSLVVLSAALLLASPIPQDPAYHIFADTRSCLGVANFGDVISNGGFLLVGLIGLVKLKALWQGGRFDNFWQMSPFLLFFIAVAFVAPGSAYYHEVPDNDRLFWDRLPMTIAFMSLFAGILADRVHVLFSGKALWVMVLFGVVSLLYWRQTEIQGVGDLRPYVLVQFYPLVVLPLICWLYPRFNLTPVRYLIWMYVWYTTAKGLEFFDAEVYQFFETALSGHSLKHLVAALAVYMVVKMLSDKTVLVLKL</sequence>
<proteinExistence type="predicted"/>
<feature type="transmembrane region" description="Helical" evidence="1">
    <location>
        <begin position="79"/>
        <end position="100"/>
    </location>
</feature>
<dbReference type="EMBL" id="JBHUII010000001">
    <property type="protein sequence ID" value="MFD2204587.1"/>
    <property type="molecule type" value="Genomic_DNA"/>
</dbReference>
<feature type="transmembrane region" description="Helical" evidence="1">
    <location>
        <begin position="142"/>
        <end position="159"/>
    </location>
</feature>
<feature type="transmembrane region" description="Helical" evidence="1">
    <location>
        <begin position="112"/>
        <end position="130"/>
    </location>
</feature>
<reference evidence="3" key="1">
    <citation type="journal article" date="2019" name="Int. J. Syst. Evol. Microbiol.">
        <title>The Global Catalogue of Microorganisms (GCM) 10K type strain sequencing project: providing services to taxonomists for standard genome sequencing and annotation.</title>
        <authorList>
            <consortium name="The Broad Institute Genomics Platform"/>
            <consortium name="The Broad Institute Genome Sequencing Center for Infectious Disease"/>
            <person name="Wu L."/>
            <person name="Ma J."/>
        </authorList>
    </citation>
    <scope>NUCLEOTIDE SEQUENCE [LARGE SCALE GENOMIC DNA]</scope>
    <source>
        <strain evidence="3">CGMCC 4.7192</strain>
    </source>
</reference>
<feature type="transmembrane region" description="Helical" evidence="1">
    <location>
        <begin position="171"/>
        <end position="189"/>
    </location>
</feature>
<name>A0ABW5BER4_9PROT</name>
<keyword evidence="1" id="KW-0812">Transmembrane</keyword>
<comment type="caution">
    <text evidence="2">The sequence shown here is derived from an EMBL/GenBank/DDBJ whole genome shotgun (WGS) entry which is preliminary data.</text>
</comment>
<accession>A0ABW5BER4</accession>
<feature type="transmembrane region" description="Helical" evidence="1">
    <location>
        <begin position="47"/>
        <end position="67"/>
    </location>
</feature>
<evidence type="ECO:0000256" key="1">
    <source>
        <dbReference type="SAM" id="Phobius"/>
    </source>
</evidence>
<keyword evidence="1" id="KW-0472">Membrane</keyword>
<evidence type="ECO:0008006" key="4">
    <source>
        <dbReference type="Google" id="ProtNLM"/>
    </source>
</evidence>
<organism evidence="2 3">
    <name type="scientific">Kiloniella antarctica</name>
    <dbReference type="NCBI Taxonomy" id="1550907"/>
    <lineage>
        <taxon>Bacteria</taxon>
        <taxon>Pseudomonadati</taxon>
        <taxon>Pseudomonadota</taxon>
        <taxon>Alphaproteobacteria</taxon>
        <taxon>Rhodospirillales</taxon>
        <taxon>Kiloniellaceae</taxon>
        <taxon>Kiloniella</taxon>
    </lineage>
</organism>
<gene>
    <name evidence="2" type="ORF">ACFSKO_03145</name>
</gene>
<dbReference type="Proteomes" id="UP001597294">
    <property type="component" value="Unassembled WGS sequence"/>
</dbReference>
<evidence type="ECO:0000313" key="3">
    <source>
        <dbReference type="Proteomes" id="UP001597294"/>
    </source>
</evidence>
<dbReference type="RefSeq" id="WP_380248321.1">
    <property type="nucleotide sequence ID" value="NZ_JBHUII010000001.1"/>
</dbReference>
<dbReference type="PANTHER" id="PTHR34368">
    <property type="entry name" value="OS01G0962200 PROTEIN"/>
    <property type="match status" value="1"/>
</dbReference>
<dbReference type="PANTHER" id="PTHR34368:SF1">
    <property type="entry name" value="OS01G0962200 PROTEIN"/>
    <property type="match status" value="1"/>
</dbReference>
<keyword evidence="3" id="KW-1185">Reference proteome</keyword>